<dbReference type="SUPFAM" id="SSF63825">
    <property type="entry name" value="YWTD domain"/>
    <property type="match status" value="1"/>
</dbReference>
<evidence type="ECO:0000313" key="3">
    <source>
        <dbReference type="Proteomes" id="UP001600165"/>
    </source>
</evidence>
<dbReference type="EMBL" id="JBHZOL010000096">
    <property type="protein sequence ID" value="MFE4107973.1"/>
    <property type="molecule type" value="Genomic_DNA"/>
</dbReference>
<evidence type="ECO:0008006" key="4">
    <source>
        <dbReference type="Google" id="ProtNLM"/>
    </source>
</evidence>
<evidence type="ECO:0000256" key="1">
    <source>
        <dbReference type="SAM" id="SignalP"/>
    </source>
</evidence>
<accession>A0ABW6IID2</accession>
<organism evidence="2 3">
    <name type="scientific">Almyronema epifaneia S1</name>
    <dbReference type="NCBI Taxonomy" id="2991925"/>
    <lineage>
        <taxon>Bacteria</taxon>
        <taxon>Bacillati</taxon>
        <taxon>Cyanobacteriota</taxon>
        <taxon>Cyanophyceae</taxon>
        <taxon>Nodosilineales</taxon>
        <taxon>Nodosilineaceae</taxon>
        <taxon>Almyronema</taxon>
        <taxon>Almyronema epifaneia</taxon>
    </lineage>
</organism>
<keyword evidence="3" id="KW-1185">Reference proteome</keyword>
<dbReference type="Proteomes" id="UP001600165">
    <property type="component" value="Unassembled WGS sequence"/>
</dbReference>
<gene>
    <name evidence="2" type="ORF">ACFVKH_16940</name>
</gene>
<dbReference type="PROSITE" id="PS51257">
    <property type="entry name" value="PROKAR_LIPOPROTEIN"/>
    <property type="match status" value="1"/>
</dbReference>
<proteinExistence type="predicted"/>
<comment type="caution">
    <text evidence="2">The sequence shown here is derived from an EMBL/GenBank/DDBJ whole genome shotgun (WGS) entry which is preliminary data.</text>
</comment>
<keyword evidence="1" id="KW-0732">Signal</keyword>
<sequence length="286" mass="29495">MQVSRSSSRFLGGTVLLSLAIACPGYAASVVLNTDLGEIGTVDPALGDFSSTFVGSRFNDVALSQSGKIVGVTADQQLYQIEGKTATAIGSLGLAASVLVTGLSFDSQDRLYALGLDTQSQTGQVYQVSPVTGLATAVVAGLAVGIYGDLVFDADRNRFWAIRQENVTSPTSILFSLTPSGAAADIGSVGFAAITGLAISNGALYGYTQQGEQVLINPFTGVGTFDLALKSPSGGDRQFLGAASAPIPYSTVPQTPPVPEPSFWLAAIAAGSLGTLMRRCQQRSQR</sequence>
<protein>
    <recommendedName>
        <fullName evidence="4">PEP-CTERM sorting domain-containing protein</fullName>
    </recommendedName>
</protein>
<feature type="signal peptide" evidence="1">
    <location>
        <begin position="1"/>
        <end position="27"/>
    </location>
</feature>
<feature type="chain" id="PRO_5046362554" description="PEP-CTERM sorting domain-containing protein" evidence="1">
    <location>
        <begin position="28"/>
        <end position="286"/>
    </location>
</feature>
<reference evidence="2 3" key="1">
    <citation type="submission" date="2024-10" db="EMBL/GenBank/DDBJ databases">
        <authorList>
            <person name="Ratan Roy A."/>
            <person name="Morales Sandoval P.H."/>
            <person name="De Los Santos Villalobos S."/>
            <person name="Chakraborty S."/>
            <person name="Mukherjee J."/>
        </authorList>
    </citation>
    <scope>NUCLEOTIDE SEQUENCE [LARGE SCALE GENOMIC DNA]</scope>
    <source>
        <strain evidence="2 3">S1</strain>
    </source>
</reference>
<evidence type="ECO:0000313" key="2">
    <source>
        <dbReference type="EMBL" id="MFE4107973.1"/>
    </source>
</evidence>
<name>A0ABW6IID2_9CYAN</name>
<dbReference type="RefSeq" id="WP_377967236.1">
    <property type="nucleotide sequence ID" value="NZ_JBHZOL010000096.1"/>
</dbReference>